<dbReference type="InterPro" id="IPR013210">
    <property type="entry name" value="LRR_N_plant-typ"/>
</dbReference>
<dbReference type="Proteomes" id="UP000604825">
    <property type="component" value="Unassembled WGS sequence"/>
</dbReference>
<sequence>MVSRSLILMAMLFFAVAATGAVLDLDDLKLLEQFKAAVPNVTALTGWNSSRGACSFPGVQCKNDRVTSVSLAGVMLNTNFSAVASTLLQLRSVESITIRDANIFGVLRVVECGEKLSLIALIEPLDVDLVGKFLV</sequence>
<dbReference type="OrthoDB" id="10620280at2759"/>
<accession>A0A811NVA9</accession>
<dbReference type="EMBL" id="CAJGYO010000005">
    <property type="protein sequence ID" value="CAD6231717.1"/>
    <property type="molecule type" value="Genomic_DNA"/>
</dbReference>
<comment type="caution">
    <text evidence="5">The sequence shown here is derived from an EMBL/GenBank/DDBJ whole genome shotgun (WGS) entry which is preliminary data.</text>
</comment>
<keyword evidence="2" id="KW-0677">Repeat</keyword>
<evidence type="ECO:0000256" key="1">
    <source>
        <dbReference type="ARBA" id="ARBA00022614"/>
    </source>
</evidence>
<proteinExistence type="predicted"/>
<evidence type="ECO:0000313" key="6">
    <source>
        <dbReference type="Proteomes" id="UP000604825"/>
    </source>
</evidence>
<feature type="chain" id="PRO_5032655845" description="Leucine-rich repeat-containing N-terminal plant-type domain-containing protein" evidence="3">
    <location>
        <begin position="21"/>
        <end position="135"/>
    </location>
</feature>
<keyword evidence="3" id="KW-0732">Signal</keyword>
<evidence type="ECO:0000256" key="3">
    <source>
        <dbReference type="SAM" id="SignalP"/>
    </source>
</evidence>
<name>A0A811NVA9_9POAL</name>
<feature type="domain" description="Leucine-rich repeat-containing N-terminal plant-type" evidence="4">
    <location>
        <begin position="26"/>
        <end position="61"/>
    </location>
</feature>
<keyword evidence="6" id="KW-1185">Reference proteome</keyword>
<dbReference type="AlphaFoldDB" id="A0A811NVA9"/>
<reference evidence="5" key="1">
    <citation type="submission" date="2020-10" db="EMBL/GenBank/DDBJ databases">
        <authorList>
            <person name="Han B."/>
            <person name="Lu T."/>
            <person name="Zhao Q."/>
            <person name="Huang X."/>
            <person name="Zhao Y."/>
        </authorList>
    </citation>
    <scope>NUCLEOTIDE SEQUENCE</scope>
</reference>
<protein>
    <recommendedName>
        <fullName evidence="4">Leucine-rich repeat-containing N-terminal plant-type domain-containing protein</fullName>
    </recommendedName>
</protein>
<evidence type="ECO:0000256" key="2">
    <source>
        <dbReference type="ARBA" id="ARBA00022737"/>
    </source>
</evidence>
<evidence type="ECO:0000313" key="5">
    <source>
        <dbReference type="EMBL" id="CAD6231717.1"/>
    </source>
</evidence>
<dbReference type="Gene3D" id="3.80.10.10">
    <property type="entry name" value="Ribonuclease Inhibitor"/>
    <property type="match status" value="1"/>
</dbReference>
<keyword evidence="1" id="KW-0433">Leucine-rich repeat</keyword>
<dbReference type="Pfam" id="PF08263">
    <property type="entry name" value="LRRNT_2"/>
    <property type="match status" value="1"/>
</dbReference>
<feature type="signal peptide" evidence="3">
    <location>
        <begin position="1"/>
        <end position="20"/>
    </location>
</feature>
<dbReference type="InterPro" id="IPR032675">
    <property type="entry name" value="LRR_dom_sf"/>
</dbReference>
<organism evidence="5 6">
    <name type="scientific">Miscanthus lutarioriparius</name>
    <dbReference type="NCBI Taxonomy" id="422564"/>
    <lineage>
        <taxon>Eukaryota</taxon>
        <taxon>Viridiplantae</taxon>
        <taxon>Streptophyta</taxon>
        <taxon>Embryophyta</taxon>
        <taxon>Tracheophyta</taxon>
        <taxon>Spermatophyta</taxon>
        <taxon>Magnoliopsida</taxon>
        <taxon>Liliopsida</taxon>
        <taxon>Poales</taxon>
        <taxon>Poaceae</taxon>
        <taxon>PACMAD clade</taxon>
        <taxon>Panicoideae</taxon>
        <taxon>Andropogonodae</taxon>
        <taxon>Andropogoneae</taxon>
        <taxon>Saccharinae</taxon>
        <taxon>Miscanthus</taxon>
    </lineage>
</organism>
<gene>
    <name evidence="5" type="ORF">NCGR_LOCUS21662</name>
</gene>
<evidence type="ECO:0000259" key="4">
    <source>
        <dbReference type="Pfam" id="PF08263"/>
    </source>
</evidence>